<feature type="transmembrane region" description="Helical" evidence="1">
    <location>
        <begin position="213"/>
        <end position="235"/>
    </location>
</feature>
<dbReference type="RefSeq" id="WP_138086567.1">
    <property type="nucleotide sequence ID" value="NZ_VAUV01000008.1"/>
</dbReference>
<feature type="transmembrane region" description="Helical" evidence="1">
    <location>
        <begin position="21"/>
        <end position="41"/>
    </location>
</feature>
<reference evidence="2 3" key="1">
    <citation type="submission" date="2019-05" db="EMBL/GenBank/DDBJ databases">
        <title>Verrucobacter flavum gen. nov., sp. nov. a new member of the family Verrucomicrobiaceae.</title>
        <authorList>
            <person name="Szuroczki S."/>
            <person name="Abbaszade G."/>
            <person name="Szabo A."/>
            <person name="Felfoldi T."/>
            <person name="Schumann P."/>
            <person name="Boka K."/>
            <person name="Keki Z."/>
            <person name="Toumi M."/>
            <person name="Toth E."/>
        </authorList>
    </citation>
    <scope>NUCLEOTIDE SEQUENCE [LARGE SCALE GENOMIC DNA]</scope>
    <source>
        <strain evidence="2 3">MG-N-17</strain>
    </source>
</reference>
<protein>
    <submittedName>
        <fullName evidence="2">PepSY domain-containing protein</fullName>
    </submittedName>
</protein>
<dbReference type="Proteomes" id="UP000306196">
    <property type="component" value="Unassembled WGS sequence"/>
</dbReference>
<feature type="transmembrane region" description="Helical" evidence="1">
    <location>
        <begin position="362"/>
        <end position="383"/>
    </location>
</feature>
<dbReference type="PANTHER" id="PTHR34219">
    <property type="entry name" value="IRON-REGULATED INNER MEMBRANE PROTEIN-RELATED"/>
    <property type="match status" value="1"/>
</dbReference>
<feature type="transmembrane region" description="Helical" evidence="1">
    <location>
        <begin position="149"/>
        <end position="170"/>
    </location>
</feature>
<evidence type="ECO:0000256" key="1">
    <source>
        <dbReference type="SAM" id="Phobius"/>
    </source>
</evidence>
<keyword evidence="1" id="KW-1133">Transmembrane helix</keyword>
<gene>
    <name evidence="2" type="ORF">FEM03_12360</name>
</gene>
<keyword evidence="1" id="KW-0472">Membrane</keyword>
<accession>A0A5R8KDZ5</accession>
<name>A0A5R8KDZ5_9BACT</name>
<organism evidence="2 3">
    <name type="scientific">Phragmitibacter flavus</name>
    <dbReference type="NCBI Taxonomy" id="2576071"/>
    <lineage>
        <taxon>Bacteria</taxon>
        <taxon>Pseudomonadati</taxon>
        <taxon>Verrucomicrobiota</taxon>
        <taxon>Verrucomicrobiia</taxon>
        <taxon>Verrucomicrobiales</taxon>
        <taxon>Verrucomicrobiaceae</taxon>
        <taxon>Phragmitibacter</taxon>
    </lineage>
</organism>
<dbReference type="OrthoDB" id="9776609at2"/>
<keyword evidence="3" id="KW-1185">Reference proteome</keyword>
<dbReference type="AlphaFoldDB" id="A0A5R8KDZ5"/>
<evidence type="ECO:0000313" key="2">
    <source>
        <dbReference type="EMBL" id="TLD70511.1"/>
    </source>
</evidence>
<sequence length="396" mass="44639">MTPDRRTQARDVLVLIHRYTGLCIAIFLVVAGVTGSILAFGHSLDAWINPHLHHLPPSSTSQPVVNPFELRETVAANLGKAVNEVRLDLDPGDVWKVLVEGRETYVNPHDGSILGSREWGNLSEGFRLNLIPFVLRLHFSLALGDVGTWLFGIVALLWTLDCFVGIWLTLPPKRRLKAPDSRKSWLRRWLPSWTVKTGNLFSSIFTFHRATGLWLWAMLLVFAWSSVGFNLQSVYQPVMRTFGYRNLDLPELTVPRDTPVLNYQAAHAIARGLMQNEAQANQWTIHREAHLRYNSATGLYAYSVFGSLDLGSKFPGTTLWLDGDTGDQQKFYSHTGQTTANSFSSWLIALHLGDVGGLPYKMILNLIGLLIAALSVSGVFIWWRKRKIRVRRRSDP</sequence>
<evidence type="ECO:0000313" key="3">
    <source>
        <dbReference type="Proteomes" id="UP000306196"/>
    </source>
</evidence>
<dbReference type="Pfam" id="PF03929">
    <property type="entry name" value="PepSY_TM"/>
    <property type="match status" value="1"/>
</dbReference>
<proteinExistence type="predicted"/>
<keyword evidence="1" id="KW-0812">Transmembrane</keyword>
<dbReference type="PANTHER" id="PTHR34219:SF5">
    <property type="entry name" value="BLR4505 PROTEIN"/>
    <property type="match status" value="1"/>
</dbReference>
<comment type="caution">
    <text evidence="2">The sequence shown here is derived from an EMBL/GenBank/DDBJ whole genome shotgun (WGS) entry which is preliminary data.</text>
</comment>
<dbReference type="InterPro" id="IPR005625">
    <property type="entry name" value="PepSY-ass_TM"/>
</dbReference>
<dbReference type="EMBL" id="VAUV01000008">
    <property type="protein sequence ID" value="TLD70511.1"/>
    <property type="molecule type" value="Genomic_DNA"/>
</dbReference>